<feature type="domain" description="MENTAL" evidence="6">
    <location>
        <begin position="1"/>
        <end position="140"/>
    </location>
</feature>
<dbReference type="InterPro" id="IPR019498">
    <property type="entry name" value="MENTAL"/>
</dbReference>
<keyword evidence="2 4" id="KW-0812">Transmembrane</keyword>
<evidence type="ECO:0000256" key="4">
    <source>
        <dbReference type="SAM" id="Phobius"/>
    </source>
</evidence>
<keyword evidence="4" id="KW-1133">Transmembrane helix</keyword>
<dbReference type="GO" id="GO:0031902">
    <property type="term" value="C:late endosome membrane"/>
    <property type="evidence" value="ECO:0007669"/>
    <property type="project" value="TreeGrafter"/>
</dbReference>
<sequence length="308" mass="34872">MLEEIKNYDFSKSLFDTVMLSAFRFILMEITYGVVQSRTPWWSAISTGLTSLILVVKCFIFNFHQRTPDNQGLAYAVLIASLIISWIETTFLIYRVIPQEKAANRVTMCLKEQDETRSLLSSRLENRVPWYSGLSVRSMSNADFYTPQGSLFGDESPVKIPKSHNLEAAVDVAALLHRTNSLQTEMWSLYENEIWGDNSPSVNIKYPLRSEVLPNYPAKVYRLEVGLKFVRSAYNELVHVSSECYGLLSVSPFHLFNDMVINVHETPSWNTTLTSVECIQALASENIDIIHNMAKEAVGGLISARIPS</sequence>
<dbReference type="WBParaSite" id="SCUD_0000953101-mRNA-1">
    <property type="protein sequence ID" value="SCUD_0000953101-mRNA-1"/>
    <property type="gene ID" value="SCUD_0000953101"/>
</dbReference>
<dbReference type="PROSITE" id="PS50848">
    <property type="entry name" value="START"/>
    <property type="match status" value="1"/>
</dbReference>
<keyword evidence="3 4" id="KW-0472">Membrane</keyword>
<dbReference type="GO" id="GO:0140284">
    <property type="term" value="C:endoplasmic reticulum-endosome membrane contact site"/>
    <property type="evidence" value="ECO:0007669"/>
    <property type="project" value="TreeGrafter"/>
</dbReference>
<accession>A0A183K3G5</accession>
<protein>
    <submittedName>
        <fullName evidence="9">StAR-related lipid transfer protein 3</fullName>
    </submittedName>
</protein>
<dbReference type="GO" id="GO:0005765">
    <property type="term" value="C:lysosomal membrane"/>
    <property type="evidence" value="ECO:0007669"/>
    <property type="project" value="TreeGrafter"/>
</dbReference>
<dbReference type="InterPro" id="IPR023393">
    <property type="entry name" value="START-like_dom_sf"/>
</dbReference>
<dbReference type="GO" id="GO:0099044">
    <property type="term" value="P:vesicle tethering to endoplasmic reticulum"/>
    <property type="evidence" value="ECO:0007669"/>
    <property type="project" value="TreeGrafter"/>
</dbReference>
<evidence type="ECO:0000256" key="2">
    <source>
        <dbReference type="ARBA" id="ARBA00022692"/>
    </source>
</evidence>
<evidence type="ECO:0000256" key="1">
    <source>
        <dbReference type="ARBA" id="ARBA00004141"/>
    </source>
</evidence>
<dbReference type="EMBL" id="UZAK01033284">
    <property type="protein sequence ID" value="VDP35981.1"/>
    <property type="molecule type" value="Genomic_DNA"/>
</dbReference>
<evidence type="ECO:0000259" key="5">
    <source>
        <dbReference type="PROSITE" id="PS50848"/>
    </source>
</evidence>
<dbReference type="PANTHER" id="PTHR46121:SF4">
    <property type="entry name" value="STEROIDOGENIC ACUTE REGULATORY PROTEIN-LIKE"/>
    <property type="match status" value="1"/>
</dbReference>
<gene>
    <name evidence="7" type="ORF">SCUD_LOCUS9531</name>
</gene>
<feature type="domain" description="START" evidence="5">
    <location>
        <begin position="158"/>
        <end position="305"/>
    </location>
</feature>
<feature type="transmembrane region" description="Helical" evidence="4">
    <location>
        <begin position="41"/>
        <end position="61"/>
    </location>
</feature>
<dbReference type="Proteomes" id="UP000279833">
    <property type="component" value="Unassembled WGS sequence"/>
</dbReference>
<dbReference type="GO" id="GO:0008289">
    <property type="term" value="F:lipid binding"/>
    <property type="evidence" value="ECO:0007669"/>
    <property type="project" value="InterPro"/>
</dbReference>
<evidence type="ECO:0000256" key="3">
    <source>
        <dbReference type="ARBA" id="ARBA00023136"/>
    </source>
</evidence>
<reference evidence="7 8" key="2">
    <citation type="submission" date="2018-11" db="EMBL/GenBank/DDBJ databases">
        <authorList>
            <consortium name="Pathogen Informatics"/>
        </authorList>
    </citation>
    <scope>NUCLEOTIDE SEQUENCE [LARGE SCALE GENOMIC DNA]</scope>
    <source>
        <strain evidence="7">Dakar</strain>
        <strain evidence="8">Dakar, Senegal</strain>
    </source>
</reference>
<evidence type="ECO:0000313" key="7">
    <source>
        <dbReference type="EMBL" id="VDP35981.1"/>
    </source>
</evidence>
<comment type="subcellular location">
    <subcellularLocation>
        <location evidence="1">Membrane</location>
        <topology evidence="1">Multi-pass membrane protein</topology>
    </subcellularLocation>
</comment>
<evidence type="ECO:0000313" key="9">
    <source>
        <dbReference type="WBParaSite" id="SCUD_0000953101-mRNA-1"/>
    </source>
</evidence>
<dbReference type="STRING" id="6186.A0A183K3G5"/>
<dbReference type="InterPro" id="IPR002913">
    <property type="entry name" value="START_lipid-bd_dom"/>
</dbReference>
<dbReference type="AlphaFoldDB" id="A0A183K3G5"/>
<organism evidence="9">
    <name type="scientific">Schistosoma curassoni</name>
    <dbReference type="NCBI Taxonomy" id="6186"/>
    <lineage>
        <taxon>Eukaryota</taxon>
        <taxon>Metazoa</taxon>
        <taxon>Spiralia</taxon>
        <taxon>Lophotrochozoa</taxon>
        <taxon>Platyhelminthes</taxon>
        <taxon>Trematoda</taxon>
        <taxon>Digenea</taxon>
        <taxon>Strigeidida</taxon>
        <taxon>Schistosomatoidea</taxon>
        <taxon>Schistosomatidae</taxon>
        <taxon>Schistosoma</taxon>
    </lineage>
</organism>
<dbReference type="GO" id="GO:0005789">
    <property type="term" value="C:endoplasmic reticulum membrane"/>
    <property type="evidence" value="ECO:0007669"/>
    <property type="project" value="TreeGrafter"/>
</dbReference>
<dbReference type="InterPro" id="IPR051869">
    <property type="entry name" value="STARD3"/>
</dbReference>
<feature type="transmembrane region" description="Helical" evidence="4">
    <location>
        <begin position="14"/>
        <end position="35"/>
    </location>
</feature>
<evidence type="ECO:0000313" key="8">
    <source>
        <dbReference type="Proteomes" id="UP000279833"/>
    </source>
</evidence>
<dbReference type="PROSITE" id="PS51439">
    <property type="entry name" value="MENTAL"/>
    <property type="match status" value="1"/>
</dbReference>
<proteinExistence type="predicted"/>
<dbReference type="PANTHER" id="PTHR46121">
    <property type="entry name" value="STEROIDOGENIC ACUTE REGULATORY PROTEIN-LIKE"/>
    <property type="match status" value="1"/>
</dbReference>
<dbReference type="Pfam" id="PF10457">
    <property type="entry name" value="MENTAL"/>
    <property type="match status" value="1"/>
</dbReference>
<dbReference type="Gene3D" id="3.30.530.20">
    <property type="match status" value="1"/>
</dbReference>
<feature type="transmembrane region" description="Helical" evidence="4">
    <location>
        <begin position="73"/>
        <end position="94"/>
    </location>
</feature>
<reference evidence="9" key="1">
    <citation type="submission" date="2016-06" db="UniProtKB">
        <authorList>
            <consortium name="WormBaseParasite"/>
        </authorList>
    </citation>
    <scope>IDENTIFICATION</scope>
</reference>
<keyword evidence="8" id="KW-1185">Reference proteome</keyword>
<name>A0A183K3G5_9TREM</name>
<evidence type="ECO:0000259" key="6">
    <source>
        <dbReference type="PROSITE" id="PS51439"/>
    </source>
</evidence>